<dbReference type="AlphaFoldDB" id="A0A1S3KHJ6"/>
<feature type="transmembrane region" description="Helical" evidence="1">
    <location>
        <begin position="62"/>
        <end position="83"/>
    </location>
</feature>
<reference evidence="3" key="1">
    <citation type="submission" date="2025-08" db="UniProtKB">
        <authorList>
            <consortium name="RefSeq"/>
        </authorList>
    </citation>
    <scope>IDENTIFICATION</scope>
    <source>
        <tissue evidence="3">Gonads</tissue>
    </source>
</reference>
<keyword evidence="1" id="KW-1133">Transmembrane helix</keyword>
<dbReference type="KEGG" id="lak:106181954"/>
<name>A0A1S3KHJ6_LINAN</name>
<dbReference type="Proteomes" id="UP000085678">
    <property type="component" value="Unplaced"/>
</dbReference>
<evidence type="ECO:0000313" key="3">
    <source>
        <dbReference type="RefSeq" id="XP_013421977.1"/>
    </source>
</evidence>
<gene>
    <name evidence="3" type="primary">LOC106181954</name>
</gene>
<protein>
    <submittedName>
        <fullName evidence="3">Uncharacterized protein LOC106181954</fullName>
    </submittedName>
</protein>
<organism evidence="2 3">
    <name type="scientific">Lingula anatina</name>
    <name type="common">Brachiopod</name>
    <name type="synonym">Lingula unguis</name>
    <dbReference type="NCBI Taxonomy" id="7574"/>
    <lineage>
        <taxon>Eukaryota</taxon>
        <taxon>Metazoa</taxon>
        <taxon>Spiralia</taxon>
        <taxon>Lophotrochozoa</taxon>
        <taxon>Brachiopoda</taxon>
        <taxon>Linguliformea</taxon>
        <taxon>Lingulata</taxon>
        <taxon>Lingulida</taxon>
        <taxon>Linguloidea</taxon>
        <taxon>Lingulidae</taxon>
        <taxon>Lingula</taxon>
    </lineage>
</organism>
<dbReference type="GeneID" id="106181954"/>
<dbReference type="RefSeq" id="XP_013421977.1">
    <property type="nucleotide sequence ID" value="XM_013566523.1"/>
</dbReference>
<evidence type="ECO:0000313" key="2">
    <source>
        <dbReference type="Proteomes" id="UP000085678"/>
    </source>
</evidence>
<sequence>MTICLSPSSEPCILCSDQPEGNCWLCSGTDGCYTSAGWQCTPCETGSKSEEGTPYTWLKKGVAAFLFLAGFLVSVATLIVVLWKRHGSMSQLRASRLLGDVLHTEVALLETNGDCPHPHQTHDNQSNVLSSGTCNCDQARLTVTLCSKGWQIRADIGNENKIGACGRRGEGVLSECQCVQGCGVQGVHERQTDEDGRPSVGTPVGEMATTETETHFSDRHNSTAGEIVLPLLLPTSKSNKGTFNVSLVATTDNVIIKENGFSRSSHGFKEVQSEPIDGPVLERIFFTSGL</sequence>
<dbReference type="InParanoid" id="A0A1S3KHJ6"/>
<evidence type="ECO:0000256" key="1">
    <source>
        <dbReference type="SAM" id="Phobius"/>
    </source>
</evidence>
<keyword evidence="2" id="KW-1185">Reference proteome</keyword>
<keyword evidence="1" id="KW-0472">Membrane</keyword>
<keyword evidence="1" id="KW-0812">Transmembrane</keyword>
<accession>A0A1S3KHJ6</accession>
<proteinExistence type="predicted"/>